<evidence type="ECO:0000313" key="4">
    <source>
        <dbReference type="Proteomes" id="UP000757232"/>
    </source>
</evidence>
<feature type="transmembrane region" description="Helical" evidence="2">
    <location>
        <begin position="20"/>
        <end position="37"/>
    </location>
</feature>
<dbReference type="OrthoDB" id="3198959at2759"/>
<accession>A0A9Q5HUD2</accession>
<sequence length="135" mass="14776">MPPSGEPRESPKPQPIGNYPLIALFTICTLCALCLIWRRANSLRTVVAHQLKTWTGDEGRIRLSEDDGPPARSFVDNNDEEDEEDAEPLAVRVERLRSQRAGQEPTTPPATSIPKNTYLPTTPATGSGSDPLQLA</sequence>
<gene>
    <name evidence="3" type="ORF">A7U60_g6973</name>
</gene>
<keyword evidence="2" id="KW-0472">Membrane</keyword>
<organism evidence="3 4">
    <name type="scientific">Sanghuangporus baumii</name>
    <name type="common">Phellinus baumii</name>
    <dbReference type="NCBI Taxonomy" id="108892"/>
    <lineage>
        <taxon>Eukaryota</taxon>
        <taxon>Fungi</taxon>
        <taxon>Dikarya</taxon>
        <taxon>Basidiomycota</taxon>
        <taxon>Agaricomycotina</taxon>
        <taxon>Agaricomycetes</taxon>
        <taxon>Hymenochaetales</taxon>
        <taxon>Hymenochaetaceae</taxon>
        <taxon>Sanghuangporus</taxon>
    </lineage>
</organism>
<evidence type="ECO:0000313" key="3">
    <source>
        <dbReference type="EMBL" id="OCB86075.1"/>
    </source>
</evidence>
<evidence type="ECO:0000256" key="1">
    <source>
        <dbReference type="SAM" id="MobiDB-lite"/>
    </source>
</evidence>
<keyword evidence="4" id="KW-1185">Reference proteome</keyword>
<proteinExistence type="predicted"/>
<dbReference type="AlphaFoldDB" id="A0A9Q5HUD2"/>
<feature type="region of interest" description="Disordered" evidence="1">
    <location>
        <begin position="55"/>
        <end position="135"/>
    </location>
</feature>
<name>A0A9Q5HUD2_SANBA</name>
<protein>
    <submittedName>
        <fullName evidence="3">Uncharacterized protein</fullName>
    </submittedName>
</protein>
<feature type="compositionally biased region" description="Basic and acidic residues" evidence="1">
    <location>
        <begin position="55"/>
        <end position="65"/>
    </location>
</feature>
<dbReference type="EMBL" id="LNZH02000205">
    <property type="protein sequence ID" value="OCB86075.1"/>
    <property type="molecule type" value="Genomic_DNA"/>
</dbReference>
<evidence type="ECO:0000256" key="2">
    <source>
        <dbReference type="SAM" id="Phobius"/>
    </source>
</evidence>
<feature type="compositionally biased region" description="Acidic residues" evidence="1">
    <location>
        <begin position="77"/>
        <end position="87"/>
    </location>
</feature>
<dbReference type="Proteomes" id="UP000757232">
    <property type="component" value="Unassembled WGS sequence"/>
</dbReference>
<reference evidence="3" key="1">
    <citation type="submission" date="2016-06" db="EMBL/GenBank/DDBJ databases">
        <title>Draft Genome sequence of the fungus Inonotus baumii.</title>
        <authorList>
            <person name="Zhu H."/>
            <person name="Lin W."/>
        </authorList>
    </citation>
    <scope>NUCLEOTIDE SEQUENCE</scope>
    <source>
        <strain evidence="3">821</strain>
    </source>
</reference>
<keyword evidence="2" id="KW-1133">Transmembrane helix</keyword>
<comment type="caution">
    <text evidence="3">The sequence shown here is derived from an EMBL/GenBank/DDBJ whole genome shotgun (WGS) entry which is preliminary data.</text>
</comment>
<feature type="compositionally biased region" description="Polar residues" evidence="1">
    <location>
        <begin position="100"/>
        <end position="135"/>
    </location>
</feature>
<keyword evidence="2" id="KW-0812">Transmembrane</keyword>